<name>L1MGJ5_9CORY</name>
<feature type="domain" description="Enoyl reductase (ER)" evidence="1">
    <location>
        <begin position="35"/>
        <end position="331"/>
    </location>
</feature>
<organism evidence="2 3">
    <name type="scientific">Corynebacterium durum F0235</name>
    <dbReference type="NCBI Taxonomy" id="1035195"/>
    <lineage>
        <taxon>Bacteria</taxon>
        <taxon>Bacillati</taxon>
        <taxon>Actinomycetota</taxon>
        <taxon>Actinomycetes</taxon>
        <taxon>Mycobacteriales</taxon>
        <taxon>Corynebacteriaceae</taxon>
        <taxon>Corynebacterium</taxon>
    </lineage>
</organism>
<dbReference type="SMART" id="SM00829">
    <property type="entry name" value="PKS_ER"/>
    <property type="match status" value="1"/>
</dbReference>
<dbReference type="CDD" id="cd05289">
    <property type="entry name" value="MDR_like_2"/>
    <property type="match status" value="1"/>
</dbReference>
<sequence length="335" mass="35039">MHAQADIATLRSVTIYGLWKDIKTMRAAQFTSYNGPQALHLGDITTPNITPRQVLVRVAGSSVNQMDVMEQEGKMKLFTGRSFPIGTGVDFAGTISAVGAHVSGYKVGDRVWGYVGFRRPGTSLAAADYIAVSPHCLSPAPTTIPPVEAAALPLAGLAALKGFAGLKAGEKILVIGGNGGVGSTAIQVALALGAEVDAVTGMEEGVAKHVGAGQTFNYHTTPPSSIPGRYSFILDTAGINLLPYRALLALGGRFTTVAPAVMDVLRSLVTRGPRIRIVSAGANSTGLAWLAQKVDSGEIRPVIGDIYPAEQVRDAYRAYTAAESAHGKLVISWED</sequence>
<evidence type="ECO:0000259" key="1">
    <source>
        <dbReference type="SMART" id="SM00829"/>
    </source>
</evidence>
<dbReference type="GO" id="GO:0016491">
    <property type="term" value="F:oxidoreductase activity"/>
    <property type="evidence" value="ECO:0007669"/>
    <property type="project" value="InterPro"/>
</dbReference>
<protein>
    <submittedName>
        <fullName evidence="2">GroES-like protein</fullName>
    </submittedName>
</protein>
<accession>L1MGJ5</accession>
<dbReference type="InterPro" id="IPR020843">
    <property type="entry name" value="ER"/>
</dbReference>
<dbReference type="InterPro" id="IPR013154">
    <property type="entry name" value="ADH-like_N"/>
</dbReference>
<evidence type="ECO:0000313" key="2">
    <source>
        <dbReference type="EMBL" id="EKX90342.1"/>
    </source>
</evidence>
<dbReference type="Gene3D" id="3.90.180.10">
    <property type="entry name" value="Medium-chain alcohol dehydrogenases, catalytic domain"/>
    <property type="match status" value="1"/>
</dbReference>
<dbReference type="Gene3D" id="3.40.50.720">
    <property type="entry name" value="NAD(P)-binding Rossmann-like Domain"/>
    <property type="match status" value="1"/>
</dbReference>
<dbReference type="HOGENOM" id="CLU_026673_3_3_11"/>
<comment type="caution">
    <text evidence="2">The sequence shown here is derived from an EMBL/GenBank/DDBJ whole genome shotgun (WGS) entry which is preliminary data.</text>
</comment>
<dbReference type="PATRIC" id="fig|1035195.3.peg.1405"/>
<keyword evidence="3" id="KW-1185">Reference proteome</keyword>
<dbReference type="InterPro" id="IPR036291">
    <property type="entry name" value="NAD(P)-bd_dom_sf"/>
</dbReference>
<dbReference type="InterPro" id="IPR011032">
    <property type="entry name" value="GroES-like_sf"/>
</dbReference>
<dbReference type="SUPFAM" id="SSF50129">
    <property type="entry name" value="GroES-like"/>
    <property type="match status" value="1"/>
</dbReference>
<dbReference type="InterPro" id="IPR050700">
    <property type="entry name" value="YIM1/Zinc_Alcohol_DH_Fams"/>
</dbReference>
<dbReference type="SUPFAM" id="SSF51735">
    <property type="entry name" value="NAD(P)-binding Rossmann-fold domains"/>
    <property type="match status" value="1"/>
</dbReference>
<evidence type="ECO:0000313" key="3">
    <source>
        <dbReference type="Proteomes" id="UP000010445"/>
    </source>
</evidence>
<dbReference type="PANTHER" id="PTHR11695">
    <property type="entry name" value="ALCOHOL DEHYDROGENASE RELATED"/>
    <property type="match status" value="1"/>
</dbReference>
<dbReference type="EMBL" id="AMEM01000018">
    <property type="protein sequence ID" value="EKX90342.1"/>
    <property type="molecule type" value="Genomic_DNA"/>
</dbReference>
<dbReference type="Pfam" id="PF13602">
    <property type="entry name" value="ADH_zinc_N_2"/>
    <property type="match status" value="1"/>
</dbReference>
<dbReference type="AlphaFoldDB" id="L1MGJ5"/>
<gene>
    <name evidence="2" type="ORF">HMPREF9997_01557</name>
</gene>
<dbReference type="Proteomes" id="UP000010445">
    <property type="component" value="Unassembled WGS sequence"/>
</dbReference>
<proteinExistence type="predicted"/>
<reference evidence="2 3" key="1">
    <citation type="submission" date="2012-05" db="EMBL/GenBank/DDBJ databases">
        <authorList>
            <person name="Weinstock G."/>
            <person name="Sodergren E."/>
            <person name="Lobos E.A."/>
            <person name="Fulton L."/>
            <person name="Fulton R."/>
            <person name="Courtney L."/>
            <person name="Fronick C."/>
            <person name="O'Laughlin M."/>
            <person name="Godfrey J."/>
            <person name="Wilson R.M."/>
            <person name="Miner T."/>
            <person name="Farmer C."/>
            <person name="Delehaunty K."/>
            <person name="Cordes M."/>
            <person name="Minx P."/>
            <person name="Tomlinson C."/>
            <person name="Chen J."/>
            <person name="Wollam A."/>
            <person name="Pepin K.H."/>
            <person name="Bhonagiri V."/>
            <person name="Zhang X."/>
            <person name="Suruliraj S."/>
            <person name="Warren W."/>
            <person name="Mitreva M."/>
            <person name="Mardis E.R."/>
            <person name="Wilson R.K."/>
        </authorList>
    </citation>
    <scope>NUCLEOTIDE SEQUENCE [LARGE SCALE GENOMIC DNA]</scope>
    <source>
        <strain evidence="2 3">F0235</strain>
    </source>
</reference>
<dbReference type="PANTHER" id="PTHR11695:SF294">
    <property type="entry name" value="RETICULON-4-INTERACTING PROTEIN 1, MITOCHONDRIAL"/>
    <property type="match status" value="1"/>
</dbReference>
<dbReference type="eggNOG" id="COG0604">
    <property type="taxonomic scope" value="Bacteria"/>
</dbReference>
<dbReference type="STRING" id="1035195.HMPREF9997_01557"/>
<dbReference type="Pfam" id="PF08240">
    <property type="entry name" value="ADH_N"/>
    <property type="match status" value="1"/>
</dbReference>